<protein>
    <recommendedName>
        <fullName evidence="2">HNH nuclease domain-containing protein</fullName>
    </recommendedName>
</protein>
<sequence length="279" mass="31026">MLNVHDYVNANNCLTSVCAEYKPFSGDLVPHPYLVNGDYFDVSLNGKSNDKHHLSFPELVELLRDPARYPSARVRCKPNRPGTTPNGRRVLSKLNWEPLRRQLAEQGLIPDAKDQQDDSGQKTVPTGEAQEPPAPTTEGDYRIDPERLDARKQAHLKQAIRPGQQGFRQRLIALSGGAVCAISGCRIASLVQAAHLMPYLGEADNHPANGLLLRADLHLLFDRGRLGIDPATRQIHLHPEVASDPHYAPYQGAQLDTPHHLSEPALQVRWSWYRDAVAS</sequence>
<dbReference type="EMBL" id="JAAIJQ010000140">
    <property type="protein sequence ID" value="NEV65053.1"/>
    <property type="molecule type" value="Genomic_DNA"/>
</dbReference>
<evidence type="ECO:0000256" key="1">
    <source>
        <dbReference type="SAM" id="MobiDB-lite"/>
    </source>
</evidence>
<dbReference type="InterPro" id="IPR003615">
    <property type="entry name" value="HNH_nuc"/>
</dbReference>
<keyword evidence="4" id="KW-1185">Reference proteome</keyword>
<evidence type="ECO:0000313" key="4">
    <source>
        <dbReference type="Proteomes" id="UP000483379"/>
    </source>
</evidence>
<gene>
    <name evidence="3" type="ORF">G3446_24875</name>
</gene>
<evidence type="ECO:0000313" key="3">
    <source>
        <dbReference type="EMBL" id="NEV65053.1"/>
    </source>
</evidence>
<reference evidence="3 4" key="1">
    <citation type="submission" date="2020-02" db="EMBL/GenBank/DDBJ databases">
        <title>Genome sequences of Thiorhodococcus mannitoliphagus and Thiorhodococcus minor, purple sulfur photosynthetic bacteria in the gammaproteobacterial family, Chromatiaceae.</title>
        <authorList>
            <person name="Aviles F.A."/>
            <person name="Meyer T.E."/>
            <person name="Kyndt J.A."/>
        </authorList>
    </citation>
    <scope>NUCLEOTIDE SEQUENCE [LARGE SCALE GENOMIC DNA]</scope>
    <source>
        <strain evidence="3 4">DSM 11518</strain>
    </source>
</reference>
<feature type="region of interest" description="Disordered" evidence="1">
    <location>
        <begin position="107"/>
        <end position="142"/>
    </location>
</feature>
<dbReference type="Proteomes" id="UP000483379">
    <property type="component" value="Unassembled WGS sequence"/>
</dbReference>
<evidence type="ECO:0000259" key="2">
    <source>
        <dbReference type="Pfam" id="PF13391"/>
    </source>
</evidence>
<accession>A0A6M0K7W9</accession>
<dbReference type="AlphaFoldDB" id="A0A6M0K7W9"/>
<feature type="compositionally biased region" description="Basic and acidic residues" evidence="1">
    <location>
        <begin position="111"/>
        <end position="120"/>
    </location>
</feature>
<feature type="domain" description="HNH nuclease" evidence="2">
    <location>
        <begin position="180"/>
        <end position="229"/>
    </location>
</feature>
<comment type="caution">
    <text evidence="3">The sequence shown here is derived from an EMBL/GenBank/DDBJ whole genome shotgun (WGS) entry which is preliminary data.</text>
</comment>
<dbReference type="Pfam" id="PF13391">
    <property type="entry name" value="HNH_2"/>
    <property type="match status" value="1"/>
</dbReference>
<dbReference type="RefSeq" id="WP_164456384.1">
    <property type="nucleotide sequence ID" value="NZ_JAAIJQ010000140.1"/>
</dbReference>
<organism evidence="3 4">
    <name type="scientific">Thiorhodococcus minor</name>
    <dbReference type="NCBI Taxonomy" id="57489"/>
    <lineage>
        <taxon>Bacteria</taxon>
        <taxon>Pseudomonadati</taxon>
        <taxon>Pseudomonadota</taxon>
        <taxon>Gammaproteobacteria</taxon>
        <taxon>Chromatiales</taxon>
        <taxon>Chromatiaceae</taxon>
        <taxon>Thiorhodococcus</taxon>
    </lineage>
</organism>
<proteinExistence type="predicted"/>
<name>A0A6M0K7W9_9GAMM</name>